<name>A0A426FLE0_9BURK</name>
<gene>
    <name evidence="1" type="ORF">EHV23_09320</name>
</gene>
<dbReference type="GO" id="GO:0004519">
    <property type="term" value="F:endonuclease activity"/>
    <property type="evidence" value="ECO:0007669"/>
    <property type="project" value="InterPro"/>
</dbReference>
<dbReference type="AlphaFoldDB" id="A0A426FLE0"/>
<reference evidence="1 2" key="1">
    <citation type="submission" date="2018-11" db="EMBL/GenBank/DDBJ databases">
        <title>Genome sequencing of Lautropia sp. KCOM 2505 (= ChDC F240).</title>
        <authorList>
            <person name="Kook J.-K."/>
            <person name="Park S.-N."/>
            <person name="Lim Y.K."/>
        </authorList>
    </citation>
    <scope>NUCLEOTIDE SEQUENCE [LARGE SCALE GENOMIC DNA]</scope>
    <source>
        <strain evidence="1 2">KCOM 2505</strain>
    </source>
</reference>
<proteinExistence type="predicted"/>
<dbReference type="InterPro" id="IPR018669">
    <property type="entry name" value="Toxin_HigB"/>
</dbReference>
<keyword evidence="2" id="KW-1185">Reference proteome</keyword>
<evidence type="ECO:0000313" key="1">
    <source>
        <dbReference type="EMBL" id="RRN43626.1"/>
    </source>
</evidence>
<dbReference type="Proteomes" id="UP000270261">
    <property type="component" value="Unassembled WGS sequence"/>
</dbReference>
<dbReference type="EMBL" id="RRUE01000002">
    <property type="protein sequence ID" value="RRN43626.1"/>
    <property type="molecule type" value="Genomic_DNA"/>
</dbReference>
<dbReference type="GO" id="GO:0110001">
    <property type="term" value="C:toxin-antitoxin complex"/>
    <property type="evidence" value="ECO:0007669"/>
    <property type="project" value="InterPro"/>
</dbReference>
<comment type="caution">
    <text evidence="1">The sequence shown here is derived from an EMBL/GenBank/DDBJ whole genome shotgun (WGS) entry which is preliminary data.</text>
</comment>
<dbReference type="Pfam" id="PF09907">
    <property type="entry name" value="HigB_toxin"/>
    <property type="match status" value="1"/>
</dbReference>
<dbReference type="GO" id="GO:0003723">
    <property type="term" value="F:RNA binding"/>
    <property type="evidence" value="ECO:0007669"/>
    <property type="project" value="InterPro"/>
</dbReference>
<accession>A0A426FLE0</accession>
<dbReference type="OrthoDB" id="9799912at2"/>
<organism evidence="1 2">
    <name type="scientific">Lautropia dentalis</name>
    <dbReference type="NCBI Taxonomy" id="2490857"/>
    <lineage>
        <taxon>Bacteria</taxon>
        <taxon>Pseudomonadati</taxon>
        <taxon>Pseudomonadota</taxon>
        <taxon>Betaproteobacteria</taxon>
        <taxon>Burkholderiales</taxon>
        <taxon>Burkholderiaceae</taxon>
        <taxon>Lautropia</taxon>
    </lineage>
</organism>
<evidence type="ECO:0000313" key="2">
    <source>
        <dbReference type="Proteomes" id="UP000270261"/>
    </source>
</evidence>
<protein>
    <submittedName>
        <fullName evidence="1">Type II toxin-antitoxin system HigB family toxin</fullName>
    </submittedName>
</protein>
<sequence length="96" mass="11146">MRIVGLDILDAFRKKHADARRPLNAWQTDVEYSTWLSPQDIKDKYASVDFLSGNRAIFNIKGNAYRLVVAVRYRNGLVVIDWVGTHAEYSKQNFRD</sequence>